<gene>
    <name evidence="1" type="ORF">E2C01_040911</name>
</gene>
<evidence type="ECO:0000313" key="2">
    <source>
        <dbReference type="Proteomes" id="UP000324222"/>
    </source>
</evidence>
<keyword evidence="2" id="KW-1185">Reference proteome</keyword>
<protein>
    <submittedName>
        <fullName evidence="1">Uncharacterized protein</fullName>
    </submittedName>
</protein>
<reference evidence="1 2" key="1">
    <citation type="submission" date="2019-05" db="EMBL/GenBank/DDBJ databases">
        <title>Another draft genome of Portunus trituberculatus and its Hox gene families provides insights of decapod evolution.</title>
        <authorList>
            <person name="Jeong J.-H."/>
            <person name="Song I."/>
            <person name="Kim S."/>
            <person name="Choi T."/>
            <person name="Kim D."/>
            <person name="Ryu S."/>
            <person name="Kim W."/>
        </authorList>
    </citation>
    <scope>NUCLEOTIDE SEQUENCE [LARGE SCALE GENOMIC DNA]</scope>
    <source>
        <tissue evidence="1">Muscle</tissue>
    </source>
</reference>
<dbReference type="AlphaFoldDB" id="A0A5B7FS24"/>
<accession>A0A5B7FS24</accession>
<sequence>MSGELRPYTSISTSSDIFQTPRPPLLHTLQLSTCSRPVELRPVVHGQLSTASFPRPVVPSTWGGDHKCPEVGLLCGINA</sequence>
<comment type="caution">
    <text evidence="1">The sequence shown here is derived from an EMBL/GenBank/DDBJ whole genome shotgun (WGS) entry which is preliminary data.</text>
</comment>
<name>A0A5B7FS24_PORTR</name>
<dbReference type="EMBL" id="VSRR010007594">
    <property type="protein sequence ID" value="MPC47174.1"/>
    <property type="molecule type" value="Genomic_DNA"/>
</dbReference>
<proteinExistence type="predicted"/>
<organism evidence="1 2">
    <name type="scientific">Portunus trituberculatus</name>
    <name type="common">Swimming crab</name>
    <name type="synonym">Neptunus trituberculatus</name>
    <dbReference type="NCBI Taxonomy" id="210409"/>
    <lineage>
        <taxon>Eukaryota</taxon>
        <taxon>Metazoa</taxon>
        <taxon>Ecdysozoa</taxon>
        <taxon>Arthropoda</taxon>
        <taxon>Crustacea</taxon>
        <taxon>Multicrustacea</taxon>
        <taxon>Malacostraca</taxon>
        <taxon>Eumalacostraca</taxon>
        <taxon>Eucarida</taxon>
        <taxon>Decapoda</taxon>
        <taxon>Pleocyemata</taxon>
        <taxon>Brachyura</taxon>
        <taxon>Eubrachyura</taxon>
        <taxon>Portunoidea</taxon>
        <taxon>Portunidae</taxon>
        <taxon>Portuninae</taxon>
        <taxon>Portunus</taxon>
    </lineage>
</organism>
<dbReference type="Proteomes" id="UP000324222">
    <property type="component" value="Unassembled WGS sequence"/>
</dbReference>
<evidence type="ECO:0000313" key="1">
    <source>
        <dbReference type="EMBL" id="MPC47174.1"/>
    </source>
</evidence>